<dbReference type="AlphaFoldDB" id="A0A0A2LXF4"/>
<organism evidence="1 2">
    <name type="scientific">Flavobacterium beibuense F44-8</name>
    <dbReference type="NCBI Taxonomy" id="1406840"/>
    <lineage>
        <taxon>Bacteria</taxon>
        <taxon>Pseudomonadati</taxon>
        <taxon>Bacteroidota</taxon>
        <taxon>Flavobacteriia</taxon>
        <taxon>Flavobacteriales</taxon>
        <taxon>Flavobacteriaceae</taxon>
        <taxon>Flavobacterium</taxon>
    </lineage>
</organism>
<evidence type="ECO:0000313" key="1">
    <source>
        <dbReference type="EMBL" id="KGO80800.1"/>
    </source>
</evidence>
<name>A0A0A2LXF4_9FLAO</name>
<gene>
    <name evidence="1" type="ORF">Q763_09700</name>
</gene>
<reference evidence="1 2" key="1">
    <citation type="submission" date="2013-09" db="EMBL/GenBank/DDBJ databases">
        <authorList>
            <person name="Zeng Z."/>
            <person name="Chen C."/>
        </authorList>
    </citation>
    <scope>NUCLEOTIDE SEQUENCE [LARGE SCALE GENOMIC DNA]</scope>
    <source>
        <strain evidence="1 2">F44-8</strain>
    </source>
</reference>
<dbReference type="STRING" id="1406840.Q763_09700"/>
<sequence>MKNANKSYPLEWLDLLITVTLNPSKTDIGAITDVQLNNIILRISEENLRLQLLIKSQVFSTNKENEIKLLIKQYHSSFIILLNQTLENQKAAIPRKLILKNTYKNLLVNIDELLSFIETHFANYLSPEEEVPETYLSVTRKELRKKLDRLKSKHKRITNPVMDIVLKRLYRFTDTNLRYKIAFRDIFYKKDLVRGLEEIDWNSVNNKAFSPIDELLIYLNFNSKGYINLLTERISQCINSCDNSIEKMDRLLYYYKAFNQLHRKPGLVLNPNYHDLETILGNWFTQEILYLEKKLHLSVVPLQSKKENPVEKQSTAKEKQKVLCMLSTDQIGLILRASDELRILVAKSMSQVFKTIVPHLSTPYKEDLSYDGMRSKSYVAEERDKQIAIETLERIIKKIQEY</sequence>
<keyword evidence="2" id="KW-1185">Reference proteome</keyword>
<comment type="caution">
    <text evidence="1">The sequence shown here is derived from an EMBL/GenBank/DDBJ whole genome shotgun (WGS) entry which is preliminary data.</text>
</comment>
<dbReference type="Proteomes" id="UP000030129">
    <property type="component" value="Unassembled WGS sequence"/>
</dbReference>
<protein>
    <submittedName>
        <fullName evidence="1">Uncharacterized protein</fullName>
    </submittedName>
</protein>
<proteinExistence type="predicted"/>
<accession>A0A0A2LXF4</accession>
<dbReference type="eggNOG" id="ENOG5034AH2">
    <property type="taxonomic scope" value="Bacteria"/>
</dbReference>
<dbReference type="EMBL" id="JRLV01000009">
    <property type="protein sequence ID" value="KGO80800.1"/>
    <property type="molecule type" value="Genomic_DNA"/>
</dbReference>
<dbReference type="RefSeq" id="WP_035133586.1">
    <property type="nucleotide sequence ID" value="NZ_JRLV01000009.1"/>
</dbReference>
<evidence type="ECO:0000313" key="2">
    <source>
        <dbReference type="Proteomes" id="UP000030129"/>
    </source>
</evidence>